<dbReference type="Gene3D" id="3.40.50.11540">
    <property type="entry name" value="NADH-ubiquinone oxidoreductase 51kDa subunit"/>
    <property type="match status" value="1"/>
</dbReference>
<keyword evidence="2" id="KW-0479">Metal-binding</keyword>
<gene>
    <name evidence="6" type="ORF">GNF77_18685</name>
</gene>
<evidence type="ECO:0000313" key="6">
    <source>
        <dbReference type="EMBL" id="MDZ5010881.1"/>
    </source>
</evidence>
<evidence type="ECO:0000259" key="5">
    <source>
        <dbReference type="Pfam" id="PF01512"/>
    </source>
</evidence>
<dbReference type="Pfam" id="PF01512">
    <property type="entry name" value="Complex1_51K"/>
    <property type="match status" value="1"/>
</dbReference>
<evidence type="ECO:0000256" key="3">
    <source>
        <dbReference type="ARBA" id="ARBA00023004"/>
    </source>
</evidence>
<evidence type="ECO:0000256" key="4">
    <source>
        <dbReference type="ARBA" id="ARBA00023014"/>
    </source>
</evidence>
<dbReference type="SUPFAM" id="SSF142019">
    <property type="entry name" value="Nqo1 FMN-binding domain-like"/>
    <property type="match status" value="1"/>
</dbReference>
<keyword evidence="3" id="KW-0408">Iron</keyword>
<dbReference type="GO" id="GO:0046872">
    <property type="term" value="F:metal ion binding"/>
    <property type="evidence" value="ECO:0007669"/>
    <property type="project" value="UniProtKB-KW"/>
</dbReference>
<organism evidence="6 7">
    <name type="scientific">Clostridium perfringens</name>
    <dbReference type="NCBI Taxonomy" id="1502"/>
    <lineage>
        <taxon>Bacteria</taxon>
        <taxon>Bacillati</taxon>
        <taxon>Bacillota</taxon>
        <taxon>Clostridia</taxon>
        <taxon>Eubacteriales</taxon>
        <taxon>Clostridiaceae</taxon>
        <taxon>Clostridium</taxon>
    </lineage>
</organism>
<feature type="domain" description="NADH-ubiquinone oxidoreductase 51kDa subunit FMN-binding" evidence="5">
    <location>
        <begin position="7"/>
        <end position="92"/>
    </location>
</feature>
<evidence type="ECO:0000313" key="7">
    <source>
        <dbReference type="Proteomes" id="UP001292368"/>
    </source>
</evidence>
<proteinExistence type="predicted"/>
<dbReference type="PANTHER" id="PTHR43034:SF2">
    <property type="entry name" value="ION-TRANSLOCATING OXIDOREDUCTASE COMPLEX SUBUNIT C"/>
    <property type="match status" value="1"/>
</dbReference>
<dbReference type="InterPro" id="IPR037225">
    <property type="entry name" value="Nuo51_FMN-bd_sf"/>
</dbReference>
<dbReference type="GO" id="GO:0051539">
    <property type="term" value="F:4 iron, 4 sulfur cluster binding"/>
    <property type="evidence" value="ECO:0007669"/>
    <property type="project" value="UniProtKB-KW"/>
</dbReference>
<dbReference type="AlphaFoldDB" id="A0AAW9ITG2"/>
<keyword evidence="1" id="KW-0004">4Fe-4S</keyword>
<dbReference type="PANTHER" id="PTHR43034">
    <property type="entry name" value="ION-TRANSLOCATING OXIDOREDUCTASE COMPLEX SUBUNIT C"/>
    <property type="match status" value="1"/>
</dbReference>
<dbReference type="EMBL" id="WNVM01000894">
    <property type="protein sequence ID" value="MDZ5010881.1"/>
    <property type="molecule type" value="Genomic_DNA"/>
</dbReference>
<dbReference type="Proteomes" id="UP001292368">
    <property type="component" value="Unassembled WGS sequence"/>
</dbReference>
<dbReference type="GO" id="GO:0016020">
    <property type="term" value="C:membrane"/>
    <property type="evidence" value="ECO:0007669"/>
    <property type="project" value="InterPro"/>
</dbReference>
<comment type="caution">
    <text evidence="6">The sequence shown here is derived from an EMBL/GenBank/DDBJ whole genome shotgun (WGS) entry which is preliminary data.</text>
</comment>
<reference evidence="6" key="1">
    <citation type="submission" date="2019-11" db="EMBL/GenBank/DDBJ databases">
        <title>Characterization of Clostridium perfringens isolates from swine manure treated agricultural soils.</title>
        <authorList>
            <person name="Wushke S.T."/>
        </authorList>
    </citation>
    <scope>NUCLEOTIDE SEQUENCE</scope>
    <source>
        <strain evidence="6">V2</strain>
    </source>
</reference>
<dbReference type="InterPro" id="IPR010208">
    <property type="entry name" value="Ion_transpt_RnfC/RsxC"/>
</dbReference>
<protein>
    <submittedName>
        <fullName evidence="6">Electron transport complex protein RnfC</fullName>
    </submittedName>
</protein>
<evidence type="ECO:0000256" key="1">
    <source>
        <dbReference type="ARBA" id="ARBA00022485"/>
    </source>
</evidence>
<feature type="non-terminal residue" evidence="6">
    <location>
        <position position="93"/>
    </location>
</feature>
<sequence>MSLLDKVKEAGVIGAGGAGFPTHAKLASKAEYILLNGAECEPLLRVDQQLMEIFPDEIIKGFEAARELVDAKTGIIGIKGKHKEVINILRDRI</sequence>
<name>A0AAW9ITG2_CLOPF</name>
<dbReference type="InterPro" id="IPR011538">
    <property type="entry name" value="Nuo51_FMN-bd"/>
</dbReference>
<accession>A0AAW9ITG2</accession>
<dbReference type="GO" id="GO:0009055">
    <property type="term" value="F:electron transfer activity"/>
    <property type="evidence" value="ECO:0007669"/>
    <property type="project" value="InterPro"/>
</dbReference>
<keyword evidence="4" id="KW-0411">Iron-sulfur</keyword>
<evidence type="ECO:0000256" key="2">
    <source>
        <dbReference type="ARBA" id="ARBA00022723"/>
    </source>
</evidence>